<dbReference type="AlphaFoldDB" id="A0A1G4Q7E5"/>
<evidence type="ECO:0000313" key="3">
    <source>
        <dbReference type="Proteomes" id="UP000199150"/>
    </source>
</evidence>
<sequence>MALDALALDFSISLETPDLDQPILELTDRAFGPGRYVKTAERLREGSRILPDMSFVALRSGQLLGSVRMWPIDVREGEACERIAFLGPIVVDDACRGQGIGKALIHACVEAALAKGLRAVLLVGTPGYFQPFGFEKAKGIALPGPVDPNRLMIRYSQPDLAFTGRVSKAI</sequence>
<proteinExistence type="predicted"/>
<protein>
    <submittedName>
        <fullName evidence="2">Predicted N-acetyltransferase YhbS</fullName>
    </submittedName>
</protein>
<evidence type="ECO:0000313" key="2">
    <source>
        <dbReference type="EMBL" id="SCW40365.1"/>
    </source>
</evidence>
<dbReference type="SUPFAM" id="SSF55729">
    <property type="entry name" value="Acyl-CoA N-acyltransferases (Nat)"/>
    <property type="match status" value="1"/>
</dbReference>
<organism evidence="2 3">
    <name type="scientific">Asticcacaulis taihuensis</name>
    <dbReference type="NCBI Taxonomy" id="260084"/>
    <lineage>
        <taxon>Bacteria</taxon>
        <taxon>Pseudomonadati</taxon>
        <taxon>Pseudomonadota</taxon>
        <taxon>Alphaproteobacteria</taxon>
        <taxon>Caulobacterales</taxon>
        <taxon>Caulobacteraceae</taxon>
        <taxon>Asticcacaulis</taxon>
    </lineage>
</organism>
<dbReference type="Proteomes" id="UP000199150">
    <property type="component" value="Unassembled WGS sequence"/>
</dbReference>
<dbReference type="PROSITE" id="PS51186">
    <property type="entry name" value="GNAT"/>
    <property type="match status" value="1"/>
</dbReference>
<dbReference type="InterPro" id="IPR016181">
    <property type="entry name" value="Acyl_CoA_acyltransferase"/>
</dbReference>
<gene>
    <name evidence="2" type="ORF">SAMN02927928_0970</name>
</gene>
<accession>A0A1G4Q7E5</accession>
<name>A0A1G4Q7E5_9CAUL</name>
<dbReference type="EMBL" id="FMTS01000001">
    <property type="protein sequence ID" value="SCW40365.1"/>
    <property type="molecule type" value="Genomic_DNA"/>
</dbReference>
<dbReference type="RefSeq" id="WP_245678843.1">
    <property type="nucleotide sequence ID" value="NZ_CBCRYE010000001.1"/>
</dbReference>
<feature type="domain" description="N-acetyltransferase" evidence="1">
    <location>
        <begin position="10"/>
        <end position="160"/>
    </location>
</feature>
<evidence type="ECO:0000259" key="1">
    <source>
        <dbReference type="PROSITE" id="PS51186"/>
    </source>
</evidence>
<dbReference type="Gene3D" id="3.40.630.30">
    <property type="match status" value="1"/>
</dbReference>
<dbReference type="InterPro" id="IPR000182">
    <property type="entry name" value="GNAT_dom"/>
</dbReference>
<reference evidence="3" key="1">
    <citation type="submission" date="2016-10" db="EMBL/GenBank/DDBJ databases">
        <authorList>
            <person name="Varghese N."/>
            <person name="Submissions S."/>
        </authorList>
    </citation>
    <scope>NUCLEOTIDE SEQUENCE [LARGE SCALE GENOMIC DNA]</scope>
    <source>
        <strain evidence="3">CGMCC 1.3431</strain>
    </source>
</reference>
<keyword evidence="2" id="KW-0808">Transferase</keyword>
<keyword evidence="3" id="KW-1185">Reference proteome</keyword>
<dbReference type="CDD" id="cd04301">
    <property type="entry name" value="NAT_SF"/>
    <property type="match status" value="1"/>
</dbReference>
<dbReference type="STRING" id="260084.SAMN02927928_0970"/>
<dbReference type="Pfam" id="PF00583">
    <property type="entry name" value="Acetyltransf_1"/>
    <property type="match status" value="1"/>
</dbReference>
<dbReference type="GO" id="GO:0016747">
    <property type="term" value="F:acyltransferase activity, transferring groups other than amino-acyl groups"/>
    <property type="evidence" value="ECO:0007669"/>
    <property type="project" value="InterPro"/>
</dbReference>